<evidence type="ECO:0000313" key="1">
    <source>
        <dbReference type="EMBL" id="GFC86205.1"/>
    </source>
</evidence>
<protein>
    <submittedName>
        <fullName evidence="1">Uncharacterized protein</fullName>
    </submittedName>
</protein>
<dbReference type="AntiFam" id="ANF00086">
    <property type="entry name" value="Shadow ORF (opposite lon)"/>
</dbReference>
<comment type="caution">
    <text evidence="1">The sequence shown here is derived from an EMBL/GenBank/DDBJ whole genome shotgun (WGS) entry which is preliminary data.</text>
</comment>
<feature type="non-terminal residue" evidence="1">
    <location>
        <position position="1"/>
    </location>
</feature>
<organism evidence="1">
    <name type="scientific">Tanacetum cinerariifolium</name>
    <name type="common">Dalmatian daisy</name>
    <name type="synonym">Chrysanthemum cinerariifolium</name>
    <dbReference type="NCBI Taxonomy" id="118510"/>
    <lineage>
        <taxon>Eukaryota</taxon>
        <taxon>Viridiplantae</taxon>
        <taxon>Streptophyta</taxon>
        <taxon>Embryophyta</taxon>
        <taxon>Tracheophyta</taxon>
        <taxon>Spermatophyta</taxon>
        <taxon>Magnoliopsida</taxon>
        <taxon>eudicotyledons</taxon>
        <taxon>Gunneridae</taxon>
        <taxon>Pentapetalae</taxon>
        <taxon>asterids</taxon>
        <taxon>campanulids</taxon>
        <taxon>Asterales</taxon>
        <taxon>Asteraceae</taxon>
        <taxon>Asteroideae</taxon>
        <taxon>Anthemideae</taxon>
        <taxon>Anthemidinae</taxon>
        <taxon>Tanacetum</taxon>
    </lineage>
</organism>
<accession>A0A699RJJ1</accession>
<gene>
    <name evidence="1" type="ORF">Tci_858175</name>
</gene>
<reference evidence="1" key="1">
    <citation type="journal article" date="2019" name="Sci. Rep.">
        <title>Draft genome of Tanacetum cinerariifolium, the natural source of mosquito coil.</title>
        <authorList>
            <person name="Yamashiro T."/>
            <person name="Shiraishi A."/>
            <person name="Satake H."/>
            <person name="Nakayama K."/>
        </authorList>
    </citation>
    <scope>NUCLEOTIDE SEQUENCE</scope>
</reference>
<dbReference type="EMBL" id="BKCJ011103897">
    <property type="protein sequence ID" value="GFC86205.1"/>
    <property type="molecule type" value="Genomic_DNA"/>
</dbReference>
<name>A0A699RJJ1_TANCI</name>
<sequence length="206" mass="23239">ADAGLAHARRPHQQHDRAADFAFVGTNREELKDAVLDVIKARVVFIEHFARVFEEELSLVLADLAVNFRRNLFLQARDFDFLAQHRQDFLHTLEHRHAIEHFLQLDAGGGGQGGGEVGEGRWIVGTEAVEIILQLFAVQRVERQQLLDRVDQGHAIRLDLIGRLVGLVRVFDFHQERRAMVFEPSLDAHTAQALSDELQFAVLAAG</sequence>
<feature type="non-terminal residue" evidence="1">
    <location>
        <position position="206"/>
    </location>
</feature>
<dbReference type="AlphaFoldDB" id="A0A699RJJ1"/>
<proteinExistence type="predicted"/>